<organism evidence="3 4">
    <name type="scientific">Fulvimarina manganoxydans</name>
    <dbReference type="NCBI Taxonomy" id="937218"/>
    <lineage>
        <taxon>Bacteria</taxon>
        <taxon>Pseudomonadati</taxon>
        <taxon>Pseudomonadota</taxon>
        <taxon>Alphaproteobacteria</taxon>
        <taxon>Hyphomicrobiales</taxon>
        <taxon>Aurantimonadaceae</taxon>
        <taxon>Fulvimarina</taxon>
    </lineage>
</organism>
<dbReference type="AlphaFoldDB" id="A0A1W2EM53"/>
<proteinExistence type="predicted"/>
<dbReference type="PANTHER" id="PTHR13847">
    <property type="entry name" value="SARCOSINE DEHYDROGENASE-RELATED"/>
    <property type="match status" value="1"/>
</dbReference>
<dbReference type="Gene3D" id="3.50.50.60">
    <property type="entry name" value="FAD/NAD(P)-binding domain"/>
    <property type="match status" value="1"/>
</dbReference>
<evidence type="ECO:0000256" key="1">
    <source>
        <dbReference type="ARBA" id="ARBA00023002"/>
    </source>
</evidence>
<evidence type="ECO:0000259" key="2">
    <source>
        <dbReference type="Pfam" id="PF01266"/>
    </source>
</evidence>
<keyword evidence="4" id="KW-1185">Reference proteome</keyword>
<dbReference type="GO" id="GO:0005737">
    <property type="term" value="C:cytoplasm"/>
    <property type="evidence" value="ECO:0007669"/>
    <property type="project" value="TreeGrafter"/>
</dbReference>
<sequence>MSATKNLWTDSCRERVESRPLAADTQADLVVIGAGFTGSSASLEASRRGASVVLLEAETVSYGGSGRNVGLVNAGLWLPPEDVISAMGEAAGSRLLSALGEGPRTVFERIETYGIDCEATRGGTLHLAHSPAGFAELEKRCRQGNRIGAPLRLIDAAETAKRTGSQAFHGALLDPRAGTIQPRAYATGLARAAVEAGTRLHVASPVTRIERGDGVWIVHANGHRVTAKALLLATNAYHRELMGIETPHYVKVGYSQFATEPLSPAMRERVLAGGEGCWDTALVMSSFRLDKAGRMIIGGVGNAAGLGAPIHANWARRKLRSIFPEFGDLSFDFAWQGFIAMTSDHIPKLIEFGPSAYAAFGYSGRGIAPGTVIGTTAAEALLENRPEAIPLPVQTRHSERFRSLRGAWYELGATVNHGLPTRLFSGR</sequence>
<dbReference type="PANTHER" id="PTHR13847:SF281">
    <property type="entry name" value="FAD DEPENDENT OXIDOREDUCTASE DOMAIN-CONTAINING PROTEIN"/>
    <property type="match status" value="1"/>
</dbReference>
<protein>
    <submittedName>
        <fullName evidence="3">Glycine/D-amino acid oxidase</fullName>
    </submittedName>
</protein>
<accession>A0A1W2EM53</accession>
<dbReference type="STRING" id="937218.SAMN06297251_12834"/>
<reference evidence="3 4" key="1">
    <citation type="submission" date="2017-04" db="EMBL/GenBank/DDBJ databases">
        <authorList>
            <person name="Afonso C.L."/>
            <person name="Miller P.J."/>
            <person name="Scott M.A."/>
            <person name="Spackman E."/>
            <person name="Goraichik I."/>
            <person name="Dimitrov K.M."/>
            <person name="Suarez D.L."/>
            <person name="Swayne D.E."/>
        </authorList>
    </citation>
    <scope>NUCLEOTIDE SEQUENCE [LARGE SCALE GENOMIC DNA]</scope>
    <source>
        <strain evidence="3 4">CGMCC 1.10972</strain>
    </source>
</reference>
<evidence type="ECO:0000313" key="4">
    <source>
        <dbReference type="Proteomes" id="UP000192656"/>
    </source>
</evidence>
<evidence type="ECO:0000313" key="3">
    <source>
        <dbReference type="EMBL" id="SMD10797.1"/>
    </source>
</evidence>
<dbReference type="SUPFAM" id="SSF51905">
    <property type="entry name" value="FAD/NAD(P)-binding domain"/>
    <property type="match status" value="1"/>
</dbReference>
<dbReference type="EMBL" id="FWXR01000028">
    <property type="protein sequence ID" value="SMD10797.1"/>
    <property type="molecule type" value="Genomic_DNA"/>
</dbReference>
<keyword evidence="1" id="KW-0560">Oxidoreductase</keyword>
<dbReference type="RefSeq" id="WP_084412520.1">
    <property type="nucleotide sequence ID" value="NZ_FWXR01000028.1"/>
</dbReference>
<dbReference type="Pfam" id="PF01266">
    <property type="entry name" value="DAO"/>
    <property type="match status" value="1"/>
</dbReference>
<dbReference type="OrthoDB" id="9814969at2"/>
<dbReference type="GO" id="GO:0016491">
    <property type="term" value="F:oxidoreductase activity"/>
    <property type="evidence" value="ECO:0007669"/>
    <property type="project" value="UniProtKB-KW"/>
</dbReference>
<feature type="domain" description="FAD dependent oxidoreductase" evidence="2">
    <location>
        <begin position="28"/>
        <end position="379"/>
    </location>
</feature>
<name>A0A1W2EM53_9HYPH</name>
<dbReference type="Gene3D" id="3.30.9.10">
    <property type="entry name" value="D-Amino Acid Oxidase, subunit A, domain 2"/>
    <property type="match status" value="1"/>
</dbReference>
<dbReference type="Proteomes" id="UP000192656">
    <property type="component" value="Unassembled WGS sequence"/>
</dbReference>
<dbReference type="InterPro" id="IPR006076">
    <property type="entry name" value="FAD-dep_OxRdtase"/>
</dbReference>
<gene>
    <name evidence="3" type="ORF">SAMN06297251_12834</name>
</gene>
<dbReference type="InterPro" id="IPR036188">
    <property type="entry name" value="FAD/NAD-bd_sf"/>
</dbReference>